<dbReference type="GO" id="GO:0005975">
    <property type="term" value="P:carbohydrate metabolic process"/>
    <property type="evidence" value="ECO:0007669"/>
    <property type="project" value="InterPro"/>
</dbReference>
<dbReference type="RefSeq" id="WP_296944816.1">
    <property type="nucleotide sequence ID" value="NZ_LT599032.1"/>
</dbReference>
<reference evidence="3" key="1">
    <citation type="submission" date="2016-04" db="EMBL/GenBank/DDBJ databases">
        <authorList>
            <person name="Evans L.H."/>
            <person name="Alamgir A."/>
            <person name="Owens N."/>
            <person name="Weber N.D."/>
            <person name="Virtaneva K."/>
            <person name="Barbian K."/>
            <person name="Babar A."/>
            <person name="Rosenke K."/>
        </authorList>
    </citation>
    <scope>NUCLEOTIDE SEQUENCE</scope>
    <source>
        <strain evidence="3">86-1</strain>
    </source>
</reference>
<proteinExistence type="predicted"/>
<sequence>MEKVVRFIYGGGLGNQLFQYAAMLYIEKNFPEVKIIPDFDQYCYDCFHNGIEVQKIFHTDFTEKINKTEYLRKSYNKKESKIRRIARIAWHKLLGYKTFYNSAIITPNKIAKIIENNEKMIFAGFFQNDTFASVVKERLYRDFIQYPSLGTDNDGLLARIKERDSISLHIRRGDYIGLPLYDVFNGTEYYQRAISYFKIKYHNPVFIIFSDDITWVKENLIIECDCEYVDWNNGEDSFKDLILMVHCAHNIIANSSFSWWGAWLNQNPAKIVISPQNWFIGKPSDEVVPSDWLRLNN</sequence>
<dbReference type="EMBL" id="FLUM01000003">
    <property type="protein sequence ID" value="SBW07602.1"/>
    <property type="molecule type" value="Genomic_DNA"/>
</dbReference>
<dbReference type="Pfam" id="PF01531">
    <property type="entry name" value="Glyco_transf_11"/>
    <property type="match status" value="1"/>
</dbReference>
<keyword evidence="1" id="KW-0328">Glycosyltransferase</keyword>
<dbReference type="InterPro" id="IPR002516">
    <property type="entry name" value="Glyco_trans_11"/>
</dbReference>
<evidence type="ECO:0000313" key="3">
    <source>
        <dbReference type="EMBL" id="SBW07602.1"/>
    </source>
</evidence>
<dbReference type="GO" id="GO:0016020">
    <property type="term" value="C:membrane"/>
    <property type="evidence" value="ECO:0007669"/>
    <property type="project" value="InterPro"/>
</dbReference>
<keyword evidence="2" id="KW-0808">Transferase</keyword>
<gene>
    <name evidence="3" type="ORF">KL86DYS1_31710</name>
</gene>
<evidence type="ECO:0000256" key="1">
    <source>
        <dbReference type="ARBA" id="ARBA00022676"/>
    </source>
</evidence>
<organism evidence="3">
    <name type="scientific">uncultured Dysgonomonas sp</name>
    <dbReference type="NCBI Taxonomy" id="206096"/>
    <lineage>
        <taxon>Bacteria</taxon>
        <taxon>Pseudomonadati</taxon>
        <taxon>Bacteroidota</taxon>
        <taxon>Bacteroidia</taxon>
        <taxon>Bacteroidales</taxon>
        <taxon>Dysgonomonadaceae</taxon>
        <taxon>Dysgonomonas</taxon>
        <taxon>environmental samples</taxon>
    </lineage>
</organism>
<protein>
    <recommendedName>
        <fullName evidence="4">Glycosyl transferase family 11</fullName>
    </recommendedName>
</protein>
<dbReference type="PANTHER" id="PTHR11927">
    <property type="entry name" value="GALACTOSIDE 2-L-FUCOSYLTRANSFERASE"/>
    <property type="match status" value="1"/>
</dbReference>
<dbReference type="GO" id="GO:0008107">
    <property type="term" value="F:galactoside 2-alpha-L-fucosyltransferase activity"/>
    <property type="evidence" value="ECO:0007669"/>
    <property type="project" value="InterPro"/>
</dbReference>
<evidence type="ECO:0008006" key="4">
    <source>
        <dbReference type="Google" id="ProtNLM"/>
    </source>
</evidence>
<evidence type="ECO:0000256" key="2">
    <source>
        <dbReference type="ARBA" id="ARBA00022679"/>
    </source>
</evidence>
<dbReference type="AlphaFoldDB" id="A0A212K7I0"/>
<dbReference type="PANTHER" id="PTHR11927:SF9">
    <property type="entry name" value="L-FUCOSYLTRANSFERASE"/>
    <property type="match status" value="1"/>
</dbReference>
<accession>A0A212K7I0</accession>
<dbReference type="CDD" id="cd11301">
    <property type="entry name" value="Fut1_Fut2_like"/>
    <property type="match status" value="1"/>
</dbReference>
<name>A0A212K7I0_9BACT</name>